<dbReference type="InterPro" id="IPR020606">
    <property type="entry name" value="Ribosomal_uS7_CS"/>
</dbReference>
<dbReference type="PANTHER" id="PTHR11205">
    <property type="entry name" value="RIBOSOMAL PROTEIN S7"/>
    <property type="match status" value="1"/>
</dbReference>
<organism evidence="7">
    <name type="scientific">hydrothermal vent metagenome</name>
    <dbReference type="NCBI Taxonomy" id="652676"/>
    <lineage>
        <taxon>unclassified sequences</taxon>
        <taxon>metagenomes</taxon>
        <taxon>ecological metagenomes</taxon>
    </lineage>
</organism>
<dbReference type="NCBIfam" id="TIGR01029">
    <property type="entry name" value="rpsG_bact"/>
    <property type="match status" value="1"/>
</dbReference>
<dbReference type="Pfam" id="PF00177">
    <property type="entry name" value="Ribosomal_S7"/>
    <property type="match status" value="1"/>
</dbReference>
<dbReference type="InterPro" id="IPR036823">
    <property type="entry name" value="Ribosomal_uS7_dom_sf"/>
</dbReference>
<dbReference type="PIRSF" id="PIRSF002122">
    <property type="entry name" value="RPS7p_RPS7a_RPS5e_RPS7o"/>
    <property type="match status" value="1"/>
</dbReference>
<dbReference type="AlphaFoldDB" id="A0A3B1C1W1"/>
<dbReference type="Gene3D" id="1.10.455.10">
    <property type="entry name" value="Ribosomal protein S7 domain"/>
    <property type="match status" value="1"/>
</dbReference>
<dbReference type="InterPro" id="IPR000235">
    <property type="entry name" value="Ribosomal_uS7"/>
</dbReference>
<evidence type="ECO:0000313" key="7">
    <source>
        <dbReference type="EMBL" id="VAX10897.1"/>
    </source>
</evidence>
<dbReference type="CDD" id="cd14869">
    <property type="entry name" value="uS7_Bacteria"/>
    <property type="match status" value="1"/>
</dbReference>
<dbReference type="GO" id="GO:0019843">
    <property type="term" value="F:rRNA binding"/>
    <property type="evidence" value="ECO:0007669"/>
    <property type="project" value="UniProtKB-KW"/>
</dbReference>
<protein>
    <submittedName>
        <fullName evidence="7">SSU ribosomal protein S7p (S5e)</fullName>
    </submittedName>
</protein>
<accession>A0A3B1C1W1</accession>
<dbReference type="InterPro" id="IPR023798">
    <property type="entry name" value="Ribosomal_uS7_dom"/>
</dbReference>
<evidence type="ECO:0000256" key="2">
    <source>
        <dbReference type="ARBA" id="ARBA00022730"/>
    </source>
</evidence>
<evidence type="ECO:0000256" key="1">
    <source>
        <dbReference type="ARBA" id="ARBA00007151"/>
    </source>
</evidence>
<dbReference type="SUPFAM" id="SSF47973">
    <property type="entry name" value="Ribosomal protein S7"/>
    <property type="match status" value="1"/>
</dbReference>
<dbReference type="GO" id="GO:0015935">
    <property type="term" value="C:small ribosomal subunit"/>
    <property type="evidence" value="ECO:0007669"/>
    <property type="project" value="InterPro"/>
</dbReference>
<keyword evidence="5" id="KW-0687">Ribonucleoprotein</keyword>
<dbReference type="GO" id="GO:0006412">
    <property type="term" value="P:translation"/>
    <property type="evidence" value="ECO:0007669"/>
    <property type="project" value="InterPro"/>
</dbReference>
<dbReference type="FunFam" id="1.10.455.10:FF:000001">
    <property type="entry name" value="30S ribosomal protein S7"/>
    <property type="match status" value="1"/>
</dbReference>
<sequence length="157" mass="17625">MARRRVAAKREILPDPKFKSTVLAKFINILMLSGKKSVAEKIVYGALDSVAERGKTEDGVEAFEKALENIRPVVEVKSRRVGGATYQVPVEVRPSRRNTLAMRWLVDAARKRSEKGMGARLAGEIMDASENRGSAVKKREDTHRMADANKAFAHYRW</sequence>
<evidence type="ECO:0000259" key="6">
    <source>
        <dbReference type="Pfam" id="PF00177"/>
    </source>
</evidence>
<feature type="domain" description="Small ribosomal subunit protein uS7" evidence="6">
    <location>
        <begin position="3"/>
        <end position="150"/>
    </location>
</feature>
<dbReference type="GO" id="GO:0003735">
    <property type="term" value="F:structural constituent of ribosome"/>
    <property type="evidence" value="ECO:0007669"/>
    <property type="project" value="InterPro"/>
</dbReference>
<reference evidence="7" key="1">
    <citation type="submission" date="2018-06" db="EMBL/GenBank/DDBJ databases">
        <authorList>
            <person name="Zhirakovskaya E."/>
        </authorList>
    </citation>
    <scope>NUCLEOTIDE SEQUENCE</scope>
</reference>
<dbReference type="HAMAP" id="MF_00480_B">
    <property type="entry name" value="Ribosomal_uS7_B"/>
    <property type="match status" value="1"/>
</dbReference>
<dbReference type="InterPro" id="IPR005717">
    <property type="entry name" value="Ribosomal_uS7_bac/org-type"/>
</dbReference>
<keyword evidence="3" id="KW-0694">RNA-binding</keyword>
<gene>
    <name evidence="7" type="ORF">MNBD_GAMMA25-262</name>
</gene>
<dbReference type="PROSITE" id="PS00052">
    <property type="entry name" value="RIBOSOMAL_S7"/>
    <property type="match status" value="1"/>
</dbReference>
<keyword evidence="4 7" id="KW-0689">Ribosomal protein</keyword>
<proteinExistence type="inferred from homology"/>
<evidence type="ECO:0000256" key="4">
    <source>
        <dbReference type="ARBA" id="ARBA00022980"/>
    </source>
</evidence>
<evidence type="ECO:0000256" key="3">
    <source>
        <dbReference type="ARBA" id="ARBA00022884"/>
    </source>
</evidence>
<evidence type="ECO:0000256" key="5">
    <source>
        <dbReference type="ARBA" id="ARBA00023274"/>
    </source>
</evidence>
<keyword evidence="2" id="KW-0699">rRNA-binding</keyword>
<name>A0A3B1C1W1_9ZZZZ</name>
<comment type="similarity">
    <text evidence="1">Belongs to the universal ribosomal protein uS7 family.</text>
</comment>
<dbReference type="EMBL" id="UOFY01000055">
    <property type="protein sequence ID" value="VAX10897.1"/>
    <property type="molecule type" value="Genomic_DNA"/>
</dbReference>